<comment type="caution">
    <text evidence="1">The sequence shown here is derived from an EMBL/GenBank/DDBJ whole genome shotgun (WGS) entry which is preliminary data.</text>
</comment>
<reference evidence="2" key="1">
    <citation type="submission" date="2017-03" db="EMBL/GenBank/DDBJ databases">
        <title>Genomes of endolithic fungi from Antarctica.</title>
        <authorList>
            <person name="Coleine C."/>
            <person name="Masonjones S."/>
            <person name="Stajich J.E."/>
        </authorList>
    </citation>
    <scope>NUCLEOTIDE SEQUENCE [LARGE SCALE GENOMIC DNA]</scope>
    <source>
        <strain evidence="2">CCFEE 5527</strain>
    </source>
</reference>
<dbReference type="AlphaFoldDB" id="A0A1V8S8P4"/>
<organism evidence="1 2">
    <name type="scientific">Cryoendolithus antarcticus</name>
    <dbReference type="NCBI Taxonomy" id="1507870"/>
    <lineage>
        <taxon>Eukaryota</taxon>
        <taxon>Fungi</taxon>
        <taxon>Dikarya</taxon>
        <taxon>Ascomycota</taxon>
        <taxon>Pezizomycotina</taxon>
        <taxon>Dothideomycetes</taxon>
        <taxon>Dothideomycetidae</taxon>
        <taxon>Cladosporiales</taxon>
        <taxon>Cladosporiaceae</taxon>
        <taxon>Cryoendolithus</taxon>
    </lineage>
</organism>
<protein>
    <submittedName>
        <fullName evidence="1">Uncharacterized protein</fullName>
    </submittedName>
</protein>
<dbReference type="EMBL" id="NAJO01000091">
    <property type="protein sequence ID" value="OQN95516.1"/>
    <property type="molecule type" value="Genomic_DNA"/>
</dbReference>
<gene>
    <name evidence="1" type="ORF">B0A48_18518</name>
</gene>
<sequence>MKLTKRFATALLTAALTPNGEVIVNPRDPLSSSVPTTLSDNDSRQYLVIECLRECGSNAIANGVPRANPTLIEPEKDGDLRHPLWPQRYTKLHAGFATKEMHDARRHWADGNIWLGYMWYIKEEDSEWPEEYDDFYLDMNEDPPQLQIRASEYYELPRPPVLALQECMQRHGFTLMGTGFTMEGWDVPTTAITATAFAARSAAR</sequence>
<evidence type="ECO:0000313" key="2">
    <source>
        <dbReference type="Proteomes" id="UP000192596"/>
    </source>
</evidence>
<dbReference type="Proteomes" id="UP000192596">
    <property type="component" value="Unassembled WGS sequence"/>
</dbReference>
<dbReference type="InParanoid" id="A0A1V8S8P4"/>
<name>A0A1V8S8P4_9PEZI</name>
<keyword evidence="2" id="KW-1185">Reference proteome</keyword>
<proteinExistence type="predicted"/>
<accession>A0A1V8S8P4</accession>
<evidence type="ECO:0000313" key="1">
    <source>
        <dbReference type="EMBL" id="OQN95516.1"/>
    </source>
</evidence>